<dbReference type="STRING" id="555088.DealDRAFT_0385"/>
<feature type="transmembrane region" description="Helical" evidence="1">
    <location>
        <begin position="6"/>
        <end position="29"/>
    </location>
</feature>
<sequence length="265" mass="30211">MELWIHLFIFGVTGLLIYLGIFYGVPILLRRGVPLLNAFFMFLWAPVFPLLPLSLYLYIIREGGTIGGVAERFRFTPIEGRDWIWVGVAIILTIVFDELFKPIGKYFAKKRFFAPPEFLPAPFNPLKEFTFPPKDFLGTQLKGNWKLLVVFIPLHLLAMFSEEIMWRGYMLPLQEGIFGGWAWVFNGFLWAWVVHAVLKWHFIGMLPGMLIAPLIAQHTQSTWASFLTHAVPNSILWVLLLIGVLGVGDKKNSNNSEDATSNNVA</sequence>
<evidence type="ECO:0000313" key="4">
    <source>
        <dbReference type="Proteomes" id="UP000006443"/>
    </source>
</evidence>
<evidence type="ECO:0000313" key="3">
    <source>
        <dbReference type="EMBL" id="EEG79111.1"/>
    </source>
</evidence>
<feature type="transmembrane region" description="Helical" evidence="1">
    <location>
        <begin position="143"/>
        <end position="161"/>
    </location>
</feature>
<keyword evidence="1" id="KW-1133">Transmembrane helix</keyword>
<dbReference type="GO" id="GO:0080120">
    <property type="term" value="P:CAAX-box protein maturation"/>
    <property type="evidence" value="ECO:0007669"/>
    <property type="project" value="UniProtKB-ARBA"/>
</dbReference>
<evidence type="ECO:0000259" key="2">
    <source>
        <dbReference type="Pfam" id="PF02517"/>
    </source>
</evidence>
<feature type="transmembrane region" description="Helical" evidence="1">
    <location>
        <begin position="36"/>
        <end position="59"/>
    </location>
</feature>
<feature type="transmembrane region" description="Helical" evidence="1">
    <location>
        <begin position="181"/>
        <end position="202"/>
    </location>
</feature>
<dbReference type="InterPro" id="IPR003675">
    <property type="entry name" value="Rce1/LyrA-like_dom"/>
</dbReference>
<gene>
    <name evidence="3" type="ORF">DealDRAFT_0385</name>
</gene>
<dbReference type="eggNOG" id="COG1266">
    <property type="taxonomic scope" value="Bacteria"/>
</dbReference>
<protein>
    <submittedName>
        <fullName evidence="3">Abortive infection protein</fullName>
    </submittedName>
</protein>
<dbReference type="Pfam" id="PF02517">
    <property type="entry name" value="Rce1-like"/>
    <property type="match status" value="1"/>
</dbReference>
<dbReference type="EMBL" id="ACJM01000001">
    <property type="protein sequence ID" value="EEG79111.1"/>
    <property type="molecule type" value="Genomic_DNA"/>
</dbReference>
<dbReference type="AlphaFoldDB" id="C0GD26"/>
<keyword evidence="1" id="KW-0812">Transmembrane</keyword>
<proteinExistence type="predicted"/>
<feature type="domain" description="CAAX prenyl protease 2/Lysostaphin resistance protein A-like" evidence="2">
    <location>
        <begin position="145"/>
        <end position="234"/>
    </location>
</feature>
<dbReference type="Proteomes" id="UP000006443">
    <property type="component" value="Unassembled WGS sequence"/>
</dbReference>
<keyword evidence="4" id="KW-1185">Reference proteome</keyword>
<keyword evidence="1" id="KW-0472">Membrane</keyword>
<evidence type="ECO:0000256" key="1">
    <source>
        <dbReference type="SAM" id="Phobius"/>
    </source>
</evidence>
<dbReference type="GO" id="GO:0004175">
    <property type="term" value="F:endopeptidase activity"/>
    <property type="evidence" value="ECO:0007669"/>
    <property type="project" value="UniProtKB-ARBA"/>
</dbReference>
<name>C0GD26_DETAL</name>
<feature type="transmembrane region" description="Helical" evidence="1">
    <location>
        <begin position="83"/>
        <end position="100"/>
    </location>
</feature>
<organism evidence="3 4">
    <name type="scientific">Dethiobacter alkaliphilus AHT 1</name>
    <dbReference type="NCBI Taxonomy" id="555088"/>
    <lineage>
        <taxon>Bacteria</taxon>
        <taxon>Bacillati</taxon>
        <taxon>Bacillota</taxon>
        <taxon>Dethiobacteria</taxon>
        <taxon>Dethiobacterales</taxon>
        <taxon>Dethiobacteraceae</taxon>
        <taxon>Dethiobacter</taxon>
    </lineage>
</organism>
<reference evidence="3 4" key="1">
    <citation type="submission" date="2009-02" db="EMBL/GenBank/DDBJ databases">
        <title>Sequencing of the draft genome and assembly of Dethiobacter alkaliphilus AHT 1.</title>
        <authorList>
            <consortium name="US DOE Joint Genome Institute (JGI-PGF)"/>
            <person name="Lucas S."/>
            <person name="Copeland A."/>
            <person name="Lapidus A."/>
            <person name="Glavina del Rio T."/>
            <person name="Dalin E."/>
            <person name="Tice H."/>
            <person name="Bruce D."/>
            <person name="Goodwin L."/>
            <person name="Pitluck S."/>
            <person name="Larimer F."/>
            <person name="Land M.L."/>
            <person name="Hauser L."/>
            <person name="Muyzer G."/>
        </authorList>
    </citation>
    <scope>NUCLEOTIDE SEQUENCE [LARGE SCALE GENOMIC DNA]</scope>
    <source>
        <strain evidence="3 4">AHT 1</strain>
    </source>
</reference>
<comment type="caution">
    <text evidence="3">The sequence shown here is derived from an EMBL/GenBank/DDBJ whole genome shotgun (WGS) entry which is preliminary data.</text>
</comment>
<feature type="transmembrane region" description="Helical" evidence="1">
    <location>
        <begin position="223"/>
        <end position="247"/>
    </location>
</feature>
<dbReference type="RefSeq" id="WP_008514315.1">
    <property type="nucleotide sequence ID" value="NZ_ACJM01000001.1"/>
</dbReference>
<accession>C0GD26</accession>